<accession>A0ABQ7T171</accession>
<sequence>MGPRPLLASLSLPSLEDPQCLEGTPVDRVLSQFLHLLATGTPGSSSTKASLVQDLGAILEVASCQWLLRRDPTYASFGLLGKVADALCQYAAPSQQGGQPNSCADRGAATSLVFCSILDKVDKAKDTEGLGTPVASAALHQITGPVFVFAITHVAEQPWSNPRTRPKAQEVLEGLLRVSGCRSVPEFLRGAHDDQEGWFAEVMRYLKPELTKETWQRNPATKFAFASMLQQVTRPWLSQHLENVLPPSLLLSDDYRVENKILGVQCLHHIIRNVPAADLCQFNRVQVVNHALSIHLYNKEPQVMQIVLLCILDLLPILEKASRQQSNDAPFVTPYDEVLQLVLTHMEAEHQLSLRRVYARNLPTFVERMTYHLSVLLKALLRMMWDVATDRSSTPEPVKKELLQRATECLLLLDHSTCGQVKVS</sequence>
<protein>
    <recommendedName>
        <fullName evidence="4">TELO2-interacting protein 2</fullName>
    </recommendedName>
</protein>
<name>A0ABQ7T171_PHRPL</name>
<evidence type="ECO:0008006" key="4">
    <source>
        <dbReference type="Google" id="ProtNLM"/>
    </source>
</evidence>
<gene>
    <name evidence="2" type="ORF">JD844_031245</name>
</gene>
<evidence type="ECO:0000313" key="2">
    <source>
        <dbReference type="EMBL" id="KAH0623191.1"/>
    </source>
</evidence>
<dbReference type="Proteomes" id="UP000826234">
    <property type="component" value="Unassembled WGS sequence"/>
</dbReference>
<evidence type="ECO:0000313" key="3">
    <source>
        <dbReference type="Proteomes" id="UP000826234"/>
    </source>
</evidence>
<organism evidence="2 3">
    <name type="scientific">Phrynosoma platyrhinos</name>
    <name type="common">Desert horned lizard</name>
    <dbReference type="NCBI Taxonomy" id="52577"/>
    <lineage>
        <taxon>Eukaryota</taxon>
        <taxon>Metazoa</taxon>
        <taxon>Chordata</taxon>
        <taxon>Craniata</taxon>
        <taxon>Vertebrata</taxon>
        <taxon>Euteleostomi</taxon>
        <taxon>Lepidosauria</taxon>
        <taxon>Squamata</taxon>
        <taxon>Bifurcata</taxon>
        <taxon>Unidentata</taxon>
        <taxon>Episquamata</taxon>
        <taxon>Toxicofera</taxon>
        <taxon>Iguania</taxon>
        <taxon>Phrynosomatidae</taxon>
        <taxon>Phrynosomatinae</taxon>
        <taxon>Phrynosoma</taxon>
    </lineage>
</organism>
<dbReference type="PANTHER" id="PTHR32226">
    <property type="entry name" value="TELO2-INTERACTING PROTEIN 2"/>
    <property type="match status" value="1"/>
</dbReference>
<proteinExistence type="inferred from homology"/>
<comment type="similarity">
    <text evidence="1">Belongs to the TTI2 family.</text>
</comment>
<dbReference type="SUPFAM" id="SSF48371">
    <property type="entry name" value="ARM repeat"/>
    <property type="match status" value="1"/>
</dbReference>
<reference evidence="2 3" key="1">
    <citation type="journal article" date="2022" name="Gigascience">
        <title>A chromosome-level genome assembly and annotation of the desert horned lizard, Phrynosoma platyrhinos, provides insight into chromosomal rearrangements among reptiles.</title>
        <authorList>
            <person name="Koochekian N."/>
            <person name="Ascanio A."/>
            <person name="Farleigh K."/>
            <person name="Card D.C."/>
            <person name="Schield D.R."/>
            <person name="Castoe T.A."/>
            <person name="Jezkova T."/>
        </authorList>
    </citation>
    <scope>NUCLEOTIDE SEQUENCE [LARGE SCALE GENOMIC DNA]</scope>
    <source>
        <strain evidence="2">NK-2021</strain>
    </source>
</reference>
<comment type="caution">
    <text evidence="2">The sequence shown here is derived from an EMBL/GenBank/DDBJ whole genome shotgun (WGS) entry which is preliminary data.</text>
</comment>
<dbReference type="PANTHER" id="PTHR32226:SF2">
    <property type="entry name" value="TELO2-INTERACTING PROTEIN 2"/>
    <property type="match status" value="1"/>
</dbReference>
<dbReference type="InterPro" id="IPR016024">
    <property type="entry name" value="ARM-type_fold"/>
</dbReference>
<dbReference type="InterPro" id="IPR018870">
    <property type="entry name" value="Tti2"/>
</dbReference>
<dbReference type="EMBL" id="JAIPUX010003283">
    <property type="protein sequence ID" value="KAH0623191.1"/>
    <property type="molecule type" value="Genomic_DNA"/>
</dbReference>
<evidence type="ECO:0000256" key="1">
    <source>
        <dbReference type="ARBA" id="ARBA00034736"/>
    </source>
</evidence>
<keyword evidence="3" id="KW-1185">Reference proteome</keyword>